<evidence type="ECO:0000313" key="3">
    <source>
        <dbReference type="Proteomes" id="UP000190834"/>
    </source>
</evidence>
<organism evidence="2 3">
    <name type="scientific">Vibrio cincinnatiensis DSM 19608</name>
    <dbReference type="NCBI Taxonomy" id="1123491"/>
    <lineage>
        <taxon>Bacteria</taxon>
        <taxon>Pseudomonadati</taxon>
        <taxon>Pseudomonadota</taxon>
        <taxon>Gammaproteobacteria</taxon>
        <taxon>Vibrionales</taxon>
        <taxon>Vibrionaceae</taxon>
        <taxon>Vibrio</taxon>
    </lineage>
</organism>
<dbReference type="AlphaFoldDB" id="A0A1T4Q4C5"/>
<accession>A0A1T4Q4C5</accession>
<name>A0A1T4Q4C5_VIBCI</name>
<feature type="domain" description="Ferric siderophore reductase C-terminal" evidence="1">
    <location>
        <begin position="212"/>
        <end position="232"/>
    </location>
</feature>
<dbReference type="Proteomes" id="UP000190834">
    <property type="component" value="Unassembled WGS sequence"/>
</dbReference>
<dbReference type="EMBL" id="FUXB01000009">
    <property type="protein sequence ID" value="SJZ98506.1"/>
    <property type="molecule type" value="Genomic_DNA"/>
</dbReference>
<dbReference type="Pfam" id="PF11575">
    <property type="entry name" value="FhuF_C"/>
    <property type="match status" value="1"/>
</dbReference>
<gene>
    <name evidence="2" type="ORF">SAMN02745782_01989</name>
</gene>
<dbReference type="InterPro" id="IPR024726">
    <property type="entry name" value="FhuF_C"/>
</dbReference>
<sequence length="243" mass="28057">MSHRRLTQLFEHASQYSPYLKGYDKRPDHGVGIHIAQNNTAVIQPLFHDIKSGAPEAGSAYWLTRTWDLLCWQPLALSLIAIHELKALPDVQQVHQWVHTPLISGFYFESAQFEQGSVPILIQKAGQQLQILFEAYRSEMDQWVRIRPGFTRHLWADNLLNGLLRLQKTQLDFGSEQWMEYAKLWLDACQLPQKYLDNITLTSQRNELQLTRTSCCLAYQCAGREMCTNCPRQRNKNSLLAAS</sequence>
<proteinExistence type="predicted"/>
<evidence type="ECO:0000259" key="1">
    <source>
        <dbReference type="Pfam" id="PF11575"/>
    </source>
</evidence>
<dbReference type="GO" id="GO:0051537">
    <property type="term" value="F:2 iron, 2 sulfur cluster binding"/>
    <property type="evidence" value="ECO:0007669"/>
    <property type="project" value="InterPro"/>
</dbReference>
<reference evidence="3" key="1">
    <citation type="submission" date="2017-02" db="EMBL/GenBank/DDBJ databases">
        <authorList>
            <person name="Varghese N."/>
            <person name="Submissions S."/>
        </authorList>
    </citation>
    <scope>NUCLEOTIDE SEQUENCE [LARGE SCALE GENOMIC DNA]</scope>
    <source>
        <strain evidence="3">DSM 19608</strain>
    </source>
</reference>
<dbReference type="STRING" id="1123491.SAMN02745782_01989"/>
<protein>
    <submittedName>
        <fullName evidence="2">Siderophore ferric iron reductase, AHA_1954 family</fullName>
    </submittedName>
</protein>
<keyword evidence="3" id="KW-1185">Reference proteome</keyword>
<evidence type="ECO:0000313" key="2">
    <source>
        <dbReference type="EMBL" id="SJZ98506.1"/>
    </source>
</evidence>
<dbReference type="InterPro" id="IPR023998">
    <property type="entry name" value="FCR-like"/>
</dbReference>
<dbReference type="NCBIfam" id="TIGR03950">
    <property type="entry name" value="sidero_Fe_reduc"/>
    <property type="match status" value="1"/>
</dbReference>